<proteinExistence type="predicted"/>
<comment type="caution">
    <text evidence="1">The sequence shown here is derived from an EMBL/GenBank/DDBJ whole genome shotgun (WGS) entry which is preliminary data.</text>
</comment>
<evidence type="ECO:0000313" key="1">
    <source>
        <dbReference type="EMBL" id="GBP11375.1"/>
    </source>
</evidence>
<gene>
    <name evidence="1" type="ORF">EVAR_92891_1</name>
</gene>
<dbReference type="AlphaFoldDB" id="A0A4C1TB69"/>
<name>A0A4C1TB69_EUMVA</name>
<dbReference type="EMBL" id="BGZK01000046">
    <property type="protein sequence ID" value="GBP11375.1"/>
    <property type="molecule type" value="Genomic_DNA"/>
</dbReference>
<evidence type="ECO:0000313" key="2">
    <source>
        <dbReference type="Proteomes" id="UP000299102"/>
    </source>
</evidence>
<reference evidence="1 2" key="1">
    <citation type="journal article" date="2019" name="Commun. Biol.">
        <title>The bagworm genome reveals a unique fibroin gene that provides high tensile strength.</title>
        <authorList>
            <person name="Kono N."/>
            <person name="Nakamura H."/>
            <person name="Ohtoshi R."/>
            <person name="Tomita M."/>
            <person name="Numata K."/>
            <person name="Arakawa K."/>
        </authorList>
    </citation>
    <scope>NUCLEOTIDE SEQUENCE [LARGE SCALE GENOMIC DNA]</scope>
</reference>
<sequence>MILNCLQPTEALERGDLDQHQYTQWEAVQSSTSGSWVPLDHLPSPAVIAQDSASFIIKKVDPALLSAEIIA</sequence>
<keyword evidence="2" id="KW-1185">Reference proteome</keyword>
<accession>A0A4C1TB69</accession>
<protein>
    <submittedName>
        <fullName evidence="1">Uncharacterized protein</fullName>
    </submittedName>
</protein>
<organism evidence="1 2">
    <name type="scientific">Eumeta variegata</name>
    <name type="common">Bagworm moth</name>
    <name type="synonym">Eumeta japonica</name>
    <dbReference type="NCBI Taxonomy" id="151549"/>
    <lineage>
        <taxon>Eukaryota</taxon>
        <taxon>Metazoa</taxon>
        <taxon>Ecdysozoa</taxon>
        <taxon>Arthropoda</taxon>
        <taxon>Hexapoda</taxon>
        <taxon>Insecta</taxon>
        <taxon>Pterygota</taxon>
        <taxon>Neoptera</taxon>
        <taxon>Endopterygota</taxon>
        <taxon>Lepidoptera</taxon>
        <taxon>Glossata</taxon>
        <taxon>Ditrysia</taxon>
        <taxon>Tineoidea</taxon>
        <taxon>Psychidae</taxon>
        <taxon>Oiketicinae</taxon>
        <taxon>Eumeta</taxon>
    </lineage>
</organism>
<dbReference type="Proteomes" id="UP000299102">
    <property type="component" value="Unassembled WGS sequence"/>
</dbReference>